<dbReference type="SMART" id="SM01332">
    <property type="entry name" value="Cyclin_C"/>
    <property type="match status" value="1"/>
</dbReference>
<dbReference type="InterPro" id="IPR004367">
    <property type="entry name" value="Cyclin_C-dom"/>
</dbReference>
<dbReference type="GO" id="GO:0005634">
    <property type="term" value="C:nucleus"/>
    <property type="evidence" value="ECO:0000318"/>
    <property type="project" value="GO_Central"/>
</dbReference>
<dbReference type="GO" id="GO:0016538">
    <property type="term" value="F:cyclin-dependent protein serine/threonine kinase regulator activity"/>
    <property type="evidence" value="ECO:0000318"/>
    <property type="project" value="GO_Central"/>
</dbReference>
<dbReference type="Proteomes" id="UP000027120">
    <property type="component" value="Unassembled WGS sequence"/>
</dbReference>
<reference evidence="6 7" key="1">
    <citation type="submission" date="2014-04" db="EMBL/GenBank/DDBJ databases">
        <authorList>
            <consortium name="International Citrus Genome Consortium"/>
            <person name="Gmitter F."/>
            <person name="Chen C."/>
            <person name="Farmerie W."/>
            <person name="Harkins T."/>
            <person name="Desany B."/>
            <person name="Mohiuddin M."/>
            <person name="Kodira C."/>
            <person name="Borodovsky M."/>
            <person name="Lomsadze A."/>
            <person name="Burns P."/>
            <person name="Jenkins J."/>
            <person name="Prochnik S."/>
            <person name="Shu S."/>
            <person name="Chapman J."/>
            <person name="Pitluck S."/>
            <person name="Schmutz J."/>
            <person name="Rokhsar D."/>
        </authorList>
    </citation>
    <scope>NUCLEOTIDE SEQUENCE</scope>
</reference>
<dbReference type="EMBL" id="KK784884">
    <property type="protein sequence ID" value="KDO74270.1"/>
    <property type="molecule type" value="Genomic_DNA"/>
</dbReference>
<protein>
    <recommendedName>
        <fullName evidence="5">Cyclin C-terminal domain-containing protein</fullName>
    </recommendedName>
</protein>
<gene>
    <name evidence="6" type="ORF">CISIN_1g037214mg</name>
</gene>
<feature type="region of interest" description="Disordered" evidence="4">
    <location>
        <begin position="276"/>
        <end position="298"/>
    </location>
</feature>
<dbReference type="GO" id="GO:0051301">
    <property type="term" value="P:cell division"/>
    <property type="evidence" value="ECO:0007669"/>
    <property type="project" value="UniProtKB-KW"/>
</dbReference>
<accession>A0A067G6N8</accession>
<dbReference type="Pfam" id="PF02984">
    <property type="entry name" value="Cyclin_C"/>
    <property type="match status" value="1"/>
</dbReference>
<dbReference type="Gene3D" id="1.10.472.10">
    <property type="entry name" value="Cyclin-like"/>
    <property type="match status" value="2"/>
</dbReference>
<dbReference type="PANTHER" id="PTHR10177">
    <property type="entry name" value="CYCLINS"/>
    <property type="match status" value="1"/>
</dbReference>
<evidence type="ECO:0000256" key="1">
    <source>
        <dbReference type="ARBA" id="ARBA00022618"/>
    </source>
</evidence>
<evidence type="ECO:0000256" key="3">
    <source>
        <dbReference type="ARBA" id="ARBA00023306"/>
    </source>
</evidence>
<evidence type="ECO:0000259" key="5">
    <source>
        <dbReference type="SMART" id="SM01332"/>
    </source>
</evidence>
<keyword evidence="1" id="KW-0132">Cell division</keyword>
<dbReference type="InterPro" id="IPR006671">
    <property type="entry name" value="Cyclin_N"/>
</dbReference>
<proteinExistence type="predicted"/>
<feature type="domain" description="Cyclin C-terminal" evidence="5">
    <location>
        <begin position="153"/>
        <end position="281"/>
    </location>
</feature>
<keyword evidence="7" id="KW-1185">Reference proteome</keyword>
<evidence type="ECO:0000256" key="4">
    <source>
        <dbReference type="SAM" id="MobiDB-lite"/>
    </source>
</evidence>
<dbReference type="CDD" id="cd20544">
    <property type="entry name" value="CYCLIN_AtCycD-like_rpt2"/>
    <property type="match status" value="1"/>
</dbReference>
<dbReference type="InterPro" id="IPR036915">
    <property type="entry name" value="Cyclin-like_sf"/>
</dbReference>
<name>A0A067G6N8_CITSI</name>
<dbReference type="AlphaFoldDB" id="A0A067G6N8"/>
<evidence type="ECO:0000313" key="6">
    <source>
        <dbReference type="EMBL" id="KDO74270.1"/>
    </source>
</evidence>
<dbReference type="GO" id="GO:0000082">
    <property type="term" value="P:G1/S transition of mitotic cell cycle"/>
    <property type="evidence" value="ECO:0000318"/>
    <property type="project" value="GO_Central"/>
</dbReference>
<dbReference type="STRING" id="2711.A0A067G6N8"/>
<keyword evidence="2" id="KW-0195">Cyclin</keyword>
<feature type="compositionally biased region" description="Low complexity" evidence="4">
    <location>
        <begin position="276"/>
        <end position="286"/>
    </location>
</feature>
<keyword evidence="3" id="KW-0131">Cell cycle</keyword>
<dbReference type="SUPFAM" id="SSF47954">
    <property type="entry name" value="Cyclin-like"/>
    <property type="match status" value="2"/>
</dbReference>
<dbReference type="GO" id="GO:0005737">
    <property type="term" value="C:cytoplasm"/>
    <property type="evidence" value="ECO:0000318"/>
    <property type="project" value="GO_Central"/>
</dbReference>
<evidence type="ECO:0000256" key="2">
    <source>
        <dbReference type="ARBA" id="ARBA00023127"/>
    </source>
</evidence>
<dbReference type="GO" id="GO:0000307">
    <property type="term" value="C:cyclin-dependent protein kinase holoenzyme complex"/>
    <property type="evidence" value="ECO:0000318"/>
    <property type="project" value="GO_Central"/>
</dbReference>
<organism evidence="6 7">
    <name type="scientific">Citrus sinensis</name>
    <name type="common">Sweet orange</name>
    <name type="synonym">Citrus aurantium var. sinensis</name>
    <dbReference type="NCBI Taxonomy" id="2711"/>
    <lineage>
        <taxon>Eukaryota</taxon>
        <taxon>Viridiplantae</taxon>
        <taxon>Streptophyta</taxon>
        <taxon>Embryophyta</taxon>
        <taxon>Tracheophyta</taxon>
        <taxon>Spermatophyta</taxon>
        <taxon>Magnoliopsida</taxon>
        <taxon>eudicotyledons</taxon>
        <taxon>Gunneridae</taxon>
        <taxon>Pentapetalae</taxon>
        <taxon>rosids</taxon>
        <taxon>malvids</taxon>
        <taxon>Sapindales</taxon>
        <taxon>Rutaceae</taxon>
        <taxon>Aurantioideae</taxon>
        <taxon>Citrus</taxon>
    </lineage>
</organism>
<sequence length="455" mass="52507">MNNNNEDIPEPLCEQKPSKFFGIEMHWMPAEGYAESNKESLRKIAMHQILQISKSNNLDAMIPYAAMNIFDRFISRNEVPRMLGGMREDIVLAADACLTISWSVKSTSFSYDEFLEADNHEYKDTDARVVRKVQLVAMEQKIDVGVDWRMRVATPISFVEFFVGIIPIGRGIKRRTLNEIVIQTQGDISFTRFLPTVIAASAVFTACRVLFNDQYYREKENMIRRVTKYVDEVDLEACLEDTCKMCIEKQIMLERDLESADWKKLEEEINRRLETSSSSSSFNSISNRDEEDDPQGKIDPDMNFELKWMMLSSEDPEERTINFPDIRTLATDLDDPSDDNRAGATTFRELHISSTRCLPTVIAAPTLFTACRYLYNGLYERKKLILVARKYVENDDLEAYLQETYKFCCGQIGATEVTEAGETSYPNFRELKRRQCKTLKNGQFIPQISHPLFLI</sequence>
<dbReference type="InterPro" id="IPR039361">
    <property type="entry name" value="Cyclin"/>
</dbReference>
<evidence type="ECO:0000313" key="7">
    <source>
        <dbReference type="Proteomes" id="UP000027120"/>
    </source>
</evidence>
<dbReference type="SMR" id="A0A067G6N8"/>
<dbReference type="Pfam" id="PF00134">
    <property type="entry name" value="Cyclin_N"/>
    <property type="match status" value="1"/>
</dbReference>